<protein>
    <submittedName>
        <fullName evidence="3">Uncharacterized protein</fullName>
    </submittedName>
</protein>
<proteinExistence type="predicted"/>
<evidence type="ECO:0000313" key="3">
    <source>
        <dbReference type="EMBL" id="RNF16810.1"/>
    </source>
</evidence>
<reference evidence="3 4" key="1">
    <citation type="journal article" date="2018" name="BMC Genomics">
        <title>Genomic comparison of Trypanosoma conorhini and Trypanosoma rangeli to Trypanosoma cruzi strains of high and low virulence.</title>
        <authorList>
            <person name="Bradwell K.R."/>
            <person name="Koparde V.N."/>
            <person name="Matveyev A.V."/>
            <person name="Serrano M.G."/>
            <person name="Alves J.M."/>
            <person name="Parikh H."/>
            <person name="Huang B."/>
            <person name="Lee V."/>
            <person name="Espinosa-Alvarez O."/>
            <person name="Ortiz P.A."/>
            <person name="Costa-Martins A.G."/>
            <person name="Teixeira M.M."/>
            <person name="Buck G.A."/>
        </authorList>
    </citation>
    <scope>NUCLEOTIDE SEQUENCE [LARGE SCALE GENOMIC DNA]</scope>
    <source>
        <strain evidence="3 4">025E</strain>
    </source>
</reference>
<keyword evidence="4" id="KW-1185">Reference proteome</keyword>
<dbReference type="RefSeq" id="XP_029227925.1">
    <property type="nucleotide sequence ID" value="XM_029371944.1"/>
</dbReference>
<dbReference type="GeneID" id="40318651"/>
<feature type="coiled-coil region" evidence="1">
    <location>
        <begin position="94"/>
        <end position="185"/>
    </location>
</feature>
<dbReference type="Proteomes" id="UP000284403">
    <property type="component" value="Unassembled WGS sequence"/>
</dbReference>
<evidence type="ECO:0000256" key="1">
    <source>
        <dbReference type="SAM" id="Coils"/>
    </source>
</evidence>
<feature type="region of interest" description="Disordered" evidence="2">
    <location>
        <begin position="42"/>
        <end position="79"/>
    </location>
</feature>
<name>A0A3R7LLK1_9TRYP</name>
<evidence type="ECO:0000313" key="4">
    <source>
        <dbReference type="Proteomes" id="UP000284403"/>
    </source>
</evidence>
<sequence>MQSEGGGMRSNRVDEALQLFAALQEKLRLESREGDINRVVRAASTEPSLRQSGGVTGAAALPPPPPPSTSSSRLRRPASVADLQRKLEVADGIMRRLHAKNQQLLQRLAAVRRAEEEATAGAVAQLRESLQQREEEVRRLRHRLRGSEKRAEGSGRGASGGGAALTLLKLRVRQMEEQYNRLLETRLTDALEERPAERVDAELRELVVLLKSRLLADARHHEAEVLLLNEALLESERRLATAPGA</sequence>
<dbReference type="EMBL" id="MKKU01000283">
    <property type="protein sequence ID" value="RNF16810.1"/>
    <property type="molecule type" value="Genomic_DNA"/>
</dbReference>
<dbReference type="OrthoDB" id="252508at2759"/>
<keyword evidence="1" id="KW-0175">Coiled coil</keyword>
<dbReference type="AlphaFoldDB" id="A0A3R7LLK1"/>
<organism evidence="3 4">
    <name type="scientific">Trypanosoma conorhini</name>
    <dbReference type="NCBI Taxonomy" id="83891"/>
    <lineage>
        <taxon>Eukaryota</taxon>
        <taxon>Discoba</taxon>
        <taxon>Euglenozoa</taxon>
        <taxon>Kinetoplastea</taxon>
        <taxon>Metakinetoplastina</taxon>
        <taxon>Trypanosomatida</taxon>
        <taxon>Trypanosomatidae</taxon>
        <taxon>Trypanosoma</taxon>
    </lineage>
</organism>
<comment type="caution">
    <text evidence="3">The sequence shown here is derived from an EMBL/GenBank/DDBJ whole genome shotgun (WGS) entry which is preliminary data.</text>
</comment>
<accession>A0A3R7LLK1</accession>
<gene>
    <name evidence="3" type="ORF">Tco025E_05040</name>
</gene>
<evidence type="ECO:0000256" key="2">
    <source>
        <dbReference type="SAM" id="MobiDB-lite"/>
    </source>
</evidence>